<keyword evidence="2" id="KW-1185">Reference proteome</keyword>
<comment type="caution">
    <text evidence="1">The sequence shown here is derived from an EMBL/GenBank/DDBJ whole genome shotgun (WGS) entry which is preliminary data.</text>
</comment>
<dbReference type="AlphaFoldDB" id="D1PZY3"/>
<organism evidence="1 2">
    <name type="scientific">Hallella bergensis DSM 17361</name>
    <dbReference type="NCBI Taxonomy" id="585502"/>
    <lineage>
        <taxon>Bacteria</taxon>
        <taxon>Pseudomonadati</taxon>
        <taxon>Bacteroidota</taxon>
        <taxon>Bacteroidia</taxon>
        <taxon>Bacteroidales</taxon>
        <taxon>Prevotellaceae</taxon>
        <taxon>Hallella</taxon>
    </lineage>
</organism>
<gene>
    <name evidence="1" type="ORF">HMPREF0645_2518</name>
</gene>
<evidence type="ECO:0000313" key="2">
    <source>
        <dbReference type="Proteomes" id="UP000003160"/>
    </source>
</evidence>
<proteinExistence type="predicted"/>
<evidence type="ECO:0000313" key="1">
    <source>
        <dbReference type="EMBL" id="EFA43077.1"/>
    </source>
</evidence>
<dbReference type="HOGENOM" id="CLU_188413_0_0_10"/>
<accession>D1PZY3</accession>
<dbReference type="EMBL" id="ACKS01000095">
    <property type="protein sequence ID" value="EFA43077.1"/>
    <property type="molecule type" value="Genomic_DNA"/>
</dbReference>
<name>D1PZY3_9BACT</name>
<reference evidence="1 2" key="1">
    <citation type="submission" date="2009-10" db="EMBL/GenBank/DDBJ databases">
        <authorList>
            <person name="Qin X."/>
            <person name="Bachman B."/>
            <person name="Battles P."/>
            <person name="Bell A."/>
            <person name="Bess C."/>
            <person name="Bickham C."/>
            <person name="Chaboub L."/>
            <person name="Chen D."/>
            <person name="Coyle M."/>
            <person name="Deiros D.R."/>
            <person name="Dinh H."/>
            <person name="Forbes L."/>
            <person name="Fowler G."/>
            <person name="Francisco L."/>
            <person name="Fu Q."/>
            <person name="Gubbala S."/>
            <person name="Hale W."/>
            <person name="Han Y."/>
            <person name="Hemphill L."/>
            <person name="Highlander S.K."/>
            <person name="Hirani K."/>
            <person name="Hogues M."/>
            <person name="Jackson L."/>
            <person name="Jakkamsetti A."/>
            <person name="Javaid M."/>
            <person name="Jiang H."/>
            <person name="Korchina V."/>
            <person name="Kovar C."/>
            <person name="Lara F."/>
            <person name="Lee S."/>
            <person name="Mata R."/>
            <person name="Mathew T."/>
            <person name="Moen C."/>
            <person name="Morales K."/>
            <person name="Munidasa M."/>
            <person name="Nazareth L."/>
            <person name="Ngo R."/>
            <person name="Nguyen L."/>
            <person name="Okwuonu G."/>
            <person name="Ongeri F."/>
            <person name="Patil S."/>
            <person name="Petrosino J."/>
            <person name="Pham C."/>
            <person name="Pham P."/>
            <person name="Pu L.-L."/>
            <person name="Puazo M."/>
            <person name="Raj R."/>
            <person name="Reid J."/>
            <person name="Rouhana J."/>
            <person name="Saada N."/>
            <person name="Shang Y."/>
            <person name="Simmons D."/>
            <person name="Thornton R."/>
            <person name="Warren J."/>
            <person name="Weissenberger G."/>
            <person name="Zhang J."/>
            <person name="Zhang L."/>
            <person name="Zhou C."/>
            <person name="Zhu D."/>
            <person name="Muzny D."/>
            <person name="Worley K."/>
            <person name="Gibbs R."/>
        </authorList>
    </citation>
    <scope>NUCLEOTIDE SEQUENCE [LARGE SCALE GENOMIC DNA]</scope>
    <source>
        <strain evidence="1 2">DSM 17361</strain>
    </source>
</reference>
<dbReference type="Proteomes" id="UP000003160">
    <property type="component" value="Unassembled WGS sequence"/>
</dbReference>
<sequence>MIMINFLEEIKRRIQVWHEQHAERIEAARQAALDAEAREVVQVMEFNGELFASVNGVPLFGVGDIKGTLPEAVANARKNYKDWKEEKLWERNGTMRVSTVY</sequence>
<protein>
    <submittedName>
        <fullName evidence="1">Uncharacterized protein</fullName>
    </submittedName>
</protein>